<proteinExistence type="predicted"/>
<keyword evidence="3" id="KW-1185">Reference proteome</keyword>
<sequence>MQNKNQAIFEILSTYGSFAKPFLNLMLLETKHDGWYHLFKSLEYSWKNKRNKSLMEIEKGLQHKKPKTLEYLLLAKKLSYLFYMKEYEISKELYTYLKENFKYIPKKSRKIVSSILINIENIMNWNENTRIWSKEYELDPSTEVFITLGKARKKIKEKDYKKAWEYFKKSYELSKTIPHRIGLINSLNDWSWYLKDFDLEKSRKLSKKLMYYMGYYFENNENHFGLFDTFFEINKENIESLYSYAPIVNHYWEKLPEKGKRNSKENYKSMFNILRKFIMSEKSTYENTEELRDYLKNYITNLSETSKKVNISRKSLSAILNGKVKEIKGDTLKKIILGLNIVPDINSPEAIINEYGKIYMEKSFRESIEKLEKMSFEERKKIFVNSYIACVYKPKMNLIQLKNLEFYDDFYIKWFIIEMVKGNEFLNSRKNLVNHFFEKMKRSKYEEFLTKYFELNKKERQIMDEFIRNYSRYDIKWNIRIELPEFLRSFTEKFSLKKMPVSLAYWYYEKGSDRRKLLNILNKF</sequence>
<accession>A0ABY8PMY0</accession>
<protein>
    <recommendedName>
        <fullName evidence="1">HTH cro/C1-type domain-containing protein</fullName>
    </recommendedName>
</protein>
<dbReference type="RefSeq" id="WP_280997341.1">
    <property type="nucleotide sequence ID" value="NZ_CP069362.1"/>
</dbReference>
<gene>
    <name evidence="2" type="ORF">JRV97_06415</name>
</gene>
<evidence type="ECO:0000313" key="3">
    <source>
        <dbReference type="Proteomes" id="UP001232493"/>
    </source>
</evidence>
<dbReference type="PROSITE" id="PS50943">
    <property type="entry name" value="HTH_CROC1"/>
    <property type="match status" value="1"/>
</dbReference>
<evidence type="ECO:0000259" key="1">
    <source>
        <dbReference type="PROSITE" id="PS50943"/>
    </source>
</evidence>
<dbReference type="InterPro" id="IPR001387">
    <property type="entry name" value="Cro/C1-type_HTH"/>
</dbReference>
<evidence type="ECO:0000313" key="2">
    <source>
        <dbReference type="EMBL" id="WGS64011.1"/>
    </source>
</evidence>
<name>A0ABY8PMY0_9BACT</name>
<organism evidence="2 3">
    <name type="scientific">Marinitoga aeolica</name>
    <dbReference type="NCBI Taxonomy" id="2809031"/>
    <lineage>
        <taxon>Bacteria</taxon>
        <taxon>Thermotogati</taxon>
        <taxon>Thermotogota</taxon>
        <taxon>Thermotogae</taxon>
        <taxon>Petrotogales</taxon>
        <taxon>Petrotogaceae</taxon>
        <taxon>Marinitoga</taxon>
    </lineage>
</organism>
<reference evidence="2 3" key="1">
    <citation type="submission" date="2021-02" db="EMBL/GenBank/DDBJ databases">
        <title>Characterization of Marinitoga sp. nov. str. BP5-C20A.</title>
        <authorList>
            <person name="Erauso G."/>
            <person name="Postec A."/>
        </authorList>
    </citation>
    <scope>NUCLEOTIDE SEQUENCE [LARGE SCALE GENOMIC DNA]</scope>
    <source>
        <strain evidence="2 3">BP5-C20A</strain>
    </source>
</reference>
<feature type="domain" description="HTH cro/C1-type" evidence="1">
    <location>
        <begin position="302"/>
        <end position="345"/>
    </location>
</feature>
<dbReference type="EMBL" id="CP069362">
    <property type="protein sequence ID" value="WGS64011.1"/>
    <property type="molecule type" value="Genomic_DNA"/>
</dbReference>
<dbReference type="Proteomes" id="UP001232493">
    <property type="component" value="Chromosome"/>
</dbReference>